<sequence length="160" mass="17693">MIVIKSSERLPARGCLKEGCKNGIFRECQNGEIVGAEDTEVMNTPGESTCSIVAAQRTSMVSEIEHLVPTTSIEVVPSPQSFSLGTRRTIRHSKTRVDTPSRSNTMTGRKRPFHERKSHRKSIDEVNENLAQILAMPDGLITWALYPEYSLLKNATPAPA</sequence>
<comment type="caution">
    <text evidence="2">The sequence shown here is derived from an EMBL/GenBank/DDBJ whole genome shotgun (WGS) entry which is preliminary data.</text>
</comment>
<organism evidence="2 3">
    <name type="scientific">Tothia fuscella</name>
    <dbReference type="NCBI Taxonomy" id="1048955"/>
    <lineage>
        <taxon>Eukaryota</taxon>
        <taxon>Fungi</taxon>
        <taxon>Dikarya</taxon>
        <taxon>Ascomycota</taxon>
        <taxon>Pezizomycotina</taxon>
        <taxon>Dothideomycetes</taxon>
        <taxon>Pleosporomycetidae</taxon>
        <taxon>Venturiales</taxon>
        <taxon>Cylindrosympodiaceae</taxon>
        <taxon>Tothia</taxon>
    </lineage>
</organism>
<evidence type="ECO:0000313" key="2">
    <source>
        <dbReference type="EMBL" id="KAF2435315.1"/>
    </source>
</evidence>
<dbReference type="AlphaFoldDB" id="A0A9P4P100"/>
<dbReference type="EMBL" id="MU007013">
    <property type="protein sequence ID" value="KAF2435315.1"/>
    <property type="molecule type" value="Genomic_DNA"/>
</dbReference>
<feature type="region of interest" description="Disordered" evidence="1">
    <location>
        <begin position="93"/>
        <end position="122"/>
    </location>
</feature>
<feature type="non-terminal residue" evidence="2">
    <location>
        <position position="160"/>
    </location>
</feature>
<dbReference type="Proteomes" id="UP000800235">
    <property type="component" value="Unassembled WGS sequence"/>
</dbReference>
<protein>
    <submittedName>
        <fullName evidence="2">Uncharacterized protein</fullName>
    </submittedName>
</protein>
<feature type="compositionally biased region" description="Polar residues" evidence="1">
    <location>
        <begin position="98"/>
        <end position="107"/>
    </location>
</feature>
<evidence type="ECO:0000313" key="3">
    <source>
        <dbReference type="Proteomes" id="UP000800235"/>
    </source>
</evidence>
<feature type="compositionally biased region" description="Basic residues" evidence="1">
    <location>
        <begin position="108"/>
        <end position="120"/>
    </location>
</feature>
<evidence type="ECO:0000256" key="1">
    <source>
        <dbReference type="SAM" id="MobiDB-lite"/>
    </source>
</evidence>
<reference evidence="2" key="1">
    <citation type="journal article" date="2020" name="Stud. Mycol.">
        <title>101 Dothideomycetes genomes: a test case for predicting lifestyles and emergence of pathogens.</title>
        <authorList>
            <person name="Haridas S."/>
            <person name="Albert R."/>
            <person name="Binder M."/>
            <person name="Bloem J."/>
            <person name="Labutti K."/>
            <person name="Salamov A."/>
            <person name="Andreopoulos B."/>
            <person name="Baker S."/>
            <person name="Barry K."/>
            <person name="Bills G."/>
            <person name="Bluhm B."/>
            <person name="Cannon C."/>
            <person name="Castanera R."/>
            <person name="Culley D."/>
            <person name="Daum C."/>
            <person name="Ezra D."/>
            <person name="Gonzalez J."/>
            <person name="Henrissat B."/>
            <person name="Kuo A."/>
            <person name="Liang C."/>
            <person name="Lipzen A."/>
            <person name="Lutzoni F."/>
            <person name="Magnuson J."/>
            <person name="Mondo S."/>
            <person name="Nolan M."/>
            <person name="Ohm R."/>
            <person name="Pangilinan J."/>
            <person name="Park H.-J."/>
            <person name="Ramirez L."/>
            <person name="Alfaro M."/>
            <person name="Sun H."/>
            <person name="Tritt A."/>
            <person name="Yoshinaga Y."/>
            <person name="Zwiers L.-H."/>
            <person name="Turgeon B."/>
            <person name="Goodwin S."/>
            <person name="Spatafora J."/>
            <person name="Crous P."/>
            <person name="Grigoriev I."/>
        </authorList>
    </citation>
    <scope>NUCLEOTIDE SEQUENCE</scope>
    <source>
        <strain evidence="2">CBS 130266</strain>
    </source>
</reference>
<keyword evidence="3" id="KW-1185">Reference proteome</keyword>
<name>A0A9P4P100_9PEZI</name>
<accession>A0A9P4P100</accession>
<proteinExistence type="predicted"/>
<gene>
    <name evidence="2" type="ORF">EJ08DRAFT_720166</name>
</gene>